<reference evidence="1 2" key="1">
    <citation type="submission" date="2020-01" db="EMBL/GenBank/DDBJ databases">
        <title>Sphingomonas sp. C33 whole genome sequece.</title>
        <authorList>
            <person name="Park C."/>
        </authorList>
    </citation>
    <scope>NUCLEOTIDE SEQUENCE [LARGE SCALE GENOMIC DNA]</scope>
    <source>
        <strain evidence="1 2">C33</strain>
        <plasmid evidence="2">pc33</plasmid>
    </source>
</reference>
<keyword evidence="1" id="KW-0614">Plasmid</keyword>
<geneLocation type="plasmid" evidence="2">
    <name>pc33</name>
</geneLocation>
<organism evidence="1 2">
    <name type="scientific">Sphingomonas changnyeongensis</name>
    <dbReference type="NCBI Taxonomy" id="2698679"/>
    <lineage>
        <taxon>Bacteria</taxon>
        <taxon>Pseudomonadati</taxon>
        <taxon>Pseudomonadota</taxon>
        <taxon>Alphaproteobacteria</taxon>
        <taxon>Sphingomonadales</taxon>
        <taxon>Sphingomonadaceae</taxon>
        <taxon>Sphingomonas</taxon>
    </lineage>
</organism>
<proteinExistence type="predicted"/>
<accession>A0A7Z2NYH1</accession>
<sequence length="48" mass="5476">MTSRSPPNASLSCSSSSLGRSMIYDMIEQGRFPRPDKILLFASRWIER</sequence>
<dbReference type="AlphaFoldDB" id="A0A7Z2NYH1"/>
<name>A0A7Z2NYH1_9SPHN</name>
<keyword evidence="2" id="KW-1185">Reference proteome</keyword>
<evidence type="ECO:0000313" key="1">
    <source>
        <dbReference type="EMBL" id="QHL92092.1"/>
    </source>
</evidence>
<dbReference type="KEGG" id="schy:GVO57_14175"/>
<dbReference type="Proteomes" id="UP000464468">
    <property type="component" value="Plasmid pC33"/>
</dbReference>
<dbReference type="EMBL" id="CP047896">
    <property type="protein sequence ID" value="QHL92092.1"/>
    <property type="molecule type" value="Genomic_DNA"/>
</dbReference>
<gene>
    <name evidence="1" type="ORF">GVO57_14175</name>
</gene>
<dbReference type="Gene3D" id="1.10.238.160">
    <property type="match status" value="1"/>
</dbReference>
<evidence type="ECO:0000313" key="2">
    <source>
        <dbReference type="Proteomes" id="UP000464468"/>
    </source>
</evidence>
<protein>
    <submittedName>
        <fullName evidence="1">AlpA family phage regulatory protein</fullName>
    </submittedName>
</protein>